<dbReference type="Proteomes" id="UP000838756">
    <property type="component" value="Unassembled WGS sequence"/>
</dbReference>
<organism evidence="2 3">
    <name type="scientific">Pararge aegeria aegeria</name>
    <dbReference type="NCBI Taxonomy" id="348720"/>
    <lineage>
        <taxon>Eukaryota</taxon>
        <taxon>Metazoa</taxon>
        <taxon>Ecdysozoa</taxon>
        <taxon>Arthropoda</taxon>
        <taxon>Hexapoda</taxon>
        <taxon>Insecta</taxon>
        <taxon>Pterygota</taxon>
        <taxon>Neoptera</taxon>
        <taxon>Endopterygota</taxon>
        <taxon>Lepidoptera</taxon>
        <taxon>Glossata</taxon>
        <taxon>Ditrysia</taxon>
        <taxon>Papilionoidea</taxon>
        <taxon>Nymphalidae</taxon>
        <taxon>Satyrinae</taxon>
        <taxon>Satyrini</taxon>
        <taxon>Parargina</taxon>
        <taxon>Pararge</taxon>
    </lineage>
</organism>
<accession>A0A8S4SR42</accession>
<gene>
    <name evidence="2" type="primary">jg18952</name>
    <name evidence="2" type="ORF">PAEG_LOCUS27811</name>
</gene>
<evidence type="ECO:0000256" key="1">
    <source>
        <dbReference type="SAM" id="MobiDB-lite"/>
    </source>
</evidence>
<keyword evidence="3" id="KW-1185">Reference proteome</keyword>
<reference evidence="2" key="1">
    <citation type="submission" date="2022-03" db="EMBL/GenBank/DDBJ databases">
        <authorList>
            <person name="Lindestad O."/>
        </authorList>
    </citation>
    <scope>NUCLEOTIDE SEQUENCE</scope>
</reference>
<dbReference type="AlphaFoldDB" id="A0A8S4SR42"/>
<evidence type="ECO:0000313" key="3">
    <source>
        <dbReference type="Proteomes" id="UP000838756"/>
    </source>
</evidence>
<name>A0A8S4SR42_9NEOP</name>
<protein>
    <submittedName>
        <fullName evidence="2">Jg18952 protein</fullName>
    </submittedName>
</protein>
<feature type="compositionally biased region" description="Polar residues" evidence="1">
    <location>
        <begin position="1"/>
        <end position="11"/>
    </location>
</feature>
<dbReference type="EMBL" id="CAKXAJ010026541">
    <property type="protein sequence ID" value="CAH2269736.1"/>
    <property type="molecule type" value="Genomic_DNA"/>
</dbReference>
<comment type="caution">
    <text evidence="2">The sequence shown here is derived from an EMBL/GenBank/DDBJ whole genome shotgun (WGS) entry which is preliminary data.</text>
</comment>
<feature type="region of interest" description="Disordered" evidence="1">
    <location>
        <begin position="1"/>
        <end position="20"/>
    </location>
</feature>
<evidence type="ECO:0000313" key="2">
    <source>
        <dbReference type="EMBL" id="CAH2269736.1"/>
    </source>
</evidence>
<sequence length="71" mass="8266">MRKDNNNNNRQPLRKEEKEYGNGVSIPEYNHLDCKRISIRMRVQSLACVWNAYGTGCMFLPVQEHATCCHP</sequence>
<proteinExistence type="predicted"/>